<dbReference type="GeneID" id="300577379"/>
<feature type="region of interest" description="Disordered" evidence="1">
    <location>
        <begin position="1"/>
        <end position="26"/>
    </location>
</feature>
<evidence type="ECO:0000256" key="1">
    <source>
        <dbReference type="SAM" id="MobiDB-lite"/>
    </source>
</evidence>
<dbReference type="Proteomes" id="UP001642720">
    <property type="component" value="Unassembled WGS sequence"/>
</dbReference>
<gene>
    <name evidence="2" type="ORF">CCMA1212_005679</name>
</gene>
<name>A0ABY2H3S4_9HYPO</name>
<reference evidence="2 3" key="1">
    <citation type="submission" date="2018-01" db="EMBL/GenBank/DDBJ databases">
        <title>Genome characterization of the sugarcane-associated fungus Trichoderma ghanense CCMA-1212 and their application in lignocelulose bioconversion.</title>
        <authorList>
            <person name="Steindorff A.S."/>
            <person name="Mendes T.D."/>
            <person name="Vilela E.S.D."/>
            <person name="Rodrigues D.S."/>
            <person name="Formighieri E.F."/>
            <person name="Melo I.S."/>
            <person name="Favaro L.C.L."/>
        </authorList>
    </citation>
    <scope>NUCLEOTIDE SEQUENCE [LARGE SCALE GENOMIC DNA]</scope>
    <source>
        <strain evidence="2 3">CCMA-1212</strain>
    </source>
</reference>
<comment type="caution">
    <text evidence="2">The sequence shown here is derived from an EMBL/GenBank/DDBJ whole genome shotgun (WGS) entry which is preliminary data.</text>
</comment>
<organism evidence="2 3">
    <name type="scientific">Trichoderma ghanense</name>
    <dbReference type="NCBI Taxonomy" id="65468"/>
    <lineage>
        <taxon>Eukaryota</taxon>
        <taxon>Fungi</taxon>
        <taxon>Dikarya</taxon>
        <taxon>Ascomycota</taxon>
        <taxon>Pezizomycotina</taxon>
        <taxon>Sordariomycetes</taxon>
        <taxon>Hypocreomycetidae</taxon>
        <taxon>Hypocreales</taxon>
        <taxon>Hypocreaceae</taxon>
        <taxon>Trichoderma</taxon>
    </lineage>
</organism>
<evidence type="ECO:0000313" key="3">
    <source>
        <dbReference type="Proteomes" id="UP001642720"/>
    </source>
</evidence>
<dbReference type="EMBL" id="PPTA01000007">
    <property type="protein sequence ID" value="TFB02035.1"/>
    <property type="molecule type" value="Genomic_DNA"/>
</dbReference>
<dbReference type="RefSeq" id="XP_073558236.1">
    <property type="nucleotide sequence ID" value="XM_073702929.1"/>
</dbReference>
<accession>A0ABY2H3S4</accession>
<evidence type="ECO:0000313" key="2">
    <source>
        <dbReference type="EMBL" id="TFB02035.1"/>
    </source>
</evidence>
<sequence length="68" mass="7492">MACDQVMRRARLPDRDGDATTGWPAVLPISAPTSGDNFTDPSCRTLADGKLFLHSRFSFSHILAAENW</sequence>
<protein>
    <submittedName>
        <fullName evidence="2">Uncharacterized protein</fullName>
    </submittedName>
</protein>
<keyword evidence="3" id="KW-1185">Reference proteome</keyword>
<proteinExistence type="predicted"/>